<gene>
    <name evidence="1" type="ORF">GCM10009576_046840</name>
</gene>
<comment type="caution">
    <text evidence="1">The sequence shown here is derived from an EMBL/GenBank/DDBJ whole genome shotgun (WGS) entry which is preliminary data.</text>
</comment>
<reference evidence="1 2" key="1">
    <citation type="journal article" date="2019" name="Int. J. Syst. Evol. Microbiol.">
        <title>The Global Catalogue of Microorganisms (GCM) 10K type strain sequencing project: providing services to taxonomists for standard genome sequencing and annotation.</title>
        <authorList>
            <consortium name="The Broad Institute Genomics Platform"/>
            <consortium name="The Broad Institute Genome Sequencing Center for Infectious Disease"/>
            <person name="Wu L."/>
            <person name="Ma J."/>
        </authorList>
    </citation>
    <scope>NUCLEOTIDE SEQUENCE [LARGE SCALE GENOMIC DNA]</scope>
    <source>
        <strain evidence="1 2">JCM 11445</strain>
    </source>
</reference>
<dbReference type="Proteomes" id="UP001500033">
    <property type="component" value="Unassembled WGS sequence"/>
</dbReference>
<proteinExistence type="predicted"/>
<keyword evidence="2" id="KW-1185">Reference proteome</keyword>
<evidence type="ECO:0000313" key="2">
    <source>
        <dbReference type="Proteomes" id="UP001500033"/>
    </source>
</evidence>
<evidence type="ECO:0008006" key="3">
    <source>
        <dbReference type="Google" id="ProtNLM"/>
    </source>
</evidence>
<name>A0ABN1SD23_9ACTN</name>
<accession>A0ABN1SD23</accession>
<sequence>MGIGAVADKAGVSVRFTRPHKIAKWRWVMRLTVRNGHPNG</sequence>
<dbReference type="EMBL" id="BAAAIE010000029">
    <property type="protein sequence ID" value="GAA0983758.1"/>
    <property type="molecule type" value="Genomic_DNA"/>
</dbReference>
<evidence type="ECO:0000313" key="1">
    <source>
        <dbReference type="EMBL" id="GAA0983758.1"/>
    </source>
</evidence>
<organism evidence="1 2">
    <name type="scientific">Streptomyces rhizosphaericus</name>
    <dbReference type="NCBI Taxonomy" id="114699"/>
    <lineage>
        <taxon>Bacteria</taxon>
        <taxon>Bacillati</taxon>
        <taxon>Actinomycetota</taxon>
        <taxon>Actinomycetes</taxon>
        <taxon>Kitasatosporales</taxon>
        <taxon>Streptomycetaceae</taxon>
        <taxon>Streptomyces</taxon>
        <taxon>Streptomyces violaceusniger group</taxon>
    </lineage>
</organism>
<protein>
    <recommendedName>
        <fullName evidence="3">Transposase</fullName>
    </recommendedName>
</protein>